<dbReference type="PANTHER" id="PTHR12169:SF2">
    <property type="entry name" value="AFG1P"/>
    <property type="match status" value="1"/>
</dbReference>
<dbReference type="OrthoDB" id="2193432at2759"/>
<feature type="region of interest" description="Disordered" evidence="4">
    <location>
        <begin position="688"/>
        <end position="733"/>
    </location>
</feature>
<evidence type="ECO:0000256" key="2">
    <source>
        <dbReference type="ARBA" id="ARBA00022741"/>
    </source>
</evidence>
<dbReference type="GO" id="GO:0005739">
    <property type="term" value="C:mitochondrion"/>
    <property type="evidence" value="ECO:0007669"/>
    <property type="project" value="TreeGrafter"/>
</dbReference>
<evidence type="ECO:0000313" key="5">
    <source>
        <dbReference type="EMBL" id="PIL35939.1"/>
    </source>
</evidence>
<protein>
    <submittedName>
        <fullName evidence="5">Uncharacterized protein</fullName>
    </submittedName>
</protein>
<dbReference type="InterPro" id="IPR005654">
    <property type="entry name" value="ATPase_AFG1-like"/>
</dbReference>
<dbReference type="Pfam" id="PF03969">
    <property type="entry name" value="AFG1_ATPase"/>
    <property type="match status" value="1"/>
</dbReference>
<evidence type="ECO:0000313" key="6">
    <source>
        <dbReference type="Proteomes" id="UP000230002"/>
    </source>
</evidence>
<keyword evidence="6" id="KW-1185">Reference proteome</keyword>
<dbReference type="PANTHER" id="PTHR12169">
    <property type="entry name" value="ATPASE N2B"/>
    <property type="match status" value="1"/>
</dbReference>
<dbReference type="SUPFAM" id="SSF52540">
    <property type="entry name" value="P-loop containing nucleoside triphosphate hydrolases"/>
    <property type="match status" value="1"/>
</dbReference>
<dbReference type="AlphaFoldDB" id="A0A2G8SQ87"/>
<keyword evidence="2" id="KW-0547">Nucleotide-binding</keyword>
<dbReference type="Proteomes" id="UP000230002">
    <property type="component" value="Unassembled WGS sequence"/>
</dbReference>
<feature type="compositionally biased region" description="Polar residues" evidence="4">
    <location>
        <begin position="592"/>
        <end position="601"/>
    </location>
</feature>
<gene>
    <name evidence="5" type="ORF">GSI_01599</name>
</gene>
<keyword evidence="3" id="KW-0067">ATP-binding</keyword>
<evidence type="ECO:0000256" key="1">
    <source>
        <dbReference type="ARBA" id="ARBA00010322"/>
    </source>
</evidence>
<sequence length="733" mass="81465">MSVMLRYPSAIHGRSTWLVAVSSQRGPLISTDRRYSTNLPVQVDLLERYRGLVALGRIREDEEQIRVVMQLRKLQRELDGYAPPALLSRYLNQTHGVIPGPAGSSPDGSPTPWWVADDPLSSEPNTSPGLVRVRTHAEEIEALTTPKGLLITGPPGSGKSFLIDLWFAGLPTPYKTRKHYNELVLEIYRAVWEETRRRMVAMHATPTPIESKNAVTEQEPARPWNRVIREQWRQLLQSGSLPIRWARQANMSFSLPRTTVEPTIAYVVAQRLILRQWLLVFDEIQLLDVSSATLLADVLSWFWRMGGVIVGSSNKVPDDLYKNGVQRDRLEPFVEALKARCPAAQMRSERDWRAVRGGEGERSWYSFDRRHEFEARLAEVVGAVARNESDEASPAEIFVFGRNIRVPRSVNGVCEFTFSELCDESLGPADYITLASKFHTFVITSIPVLELSAKNEARRFISLIDALYEARCRIICLAEAPPEELFFPDAPSHEGDKILHHREDIDMMMAEAVGETQDVYRPNVSSYDAPNMAQERTPTKALALDALSIFSGKDEQFAFERALSRLLEMTSESYARDEQWAPLPPDVRKWETSASTPNSVYPSSPLLAPSPSMAEEGHKPHTARGAPDLADFAEEASHSSCGPTSPGTSSSSATARPPPPHLSPDHIWGVREDWGERAREWGRGAALYAREAVTPPPPPPPLNSAHASGEPAGSQDGGGDDNGNLKKGPGVAR</sequence>
<dbReference type="STRING" id="1077348.A0A2G8SQ87"/>
<comment type="caution">
    <text evidence="5">The sequence shown here is derived from an EMBL/GenBank/DDBJ whole genome shotgun (WGS) entry which is preliminary data.</text>
</comment>
<dbReference type="Gene3D" id="3.40.50.300">
    <property type="entry name" value="P-loop containing nucleotide triphosphate hydrolases"/>
    <property type="match status" value="1"/>
</dbReference>
<organism evidence="5 6">
    <name type="scientific">Ganoderma sinense ZZ0214-1</name>
    <dbReference type="NCBI Taxonomy" id="1077348"/>
    <lineage>
        <taxon>Eukaryota</taxon>
        <taxon>Fungi</taxon>
        <taxon>Dikarya</taxon>
        <taxon>Basidiomycota</taxon>
        <taxon>Agaricomycotina</taxon>
        <taxon>Agaricomycetes</taxon>
        <taxon>Polyporales</taxon>
        <taxon>Polyporaceae</taxon>
        <taxon>Ganoderma</taxon>
    </lineage>
</organism>
<dbReference type="InterPro" id="IPR027417">
    <property type="entry name" value="P-loop_NTPase"/>
</dbReference>
<feature type="compositionally biased region" description="Low complexity" evidence="4">
    <location>
        <begin position="602"/>
        <end position="612"/>
    </location>
</feature>
<reference evidence="5 6" key="1">
    <citation type="journal article" date="2015" name="Sci. Rep.">
        <title>Chromosome-level genome map provides insights into diverse defense mechanisms in the medicinal fungus Ganoderma sinense.</title>
        <authorList>
            <person name="Zhu Y."/>
            <person name="Xu J."/>
            <person name="Sun C."/>
            <person name="Zhou S."/>
            <person name="Xu H."/>
            <person name="Nelson D.R."/>
            <person name="Qian J."/>
            <person name="Song J."/>
            <person name="Luo H."/>
            <person name="Xiang L."/>
            <person name="Li Y."/>
            <person name="Xu Z."/>
            <person name="Ji A."/>
            <person name="Wang L."/>
            <person name="Lu S."/>
            <person name="Hayward A."/>
            <person name="Sun W."/>
            <person name="Li X."/>
            <person name="Schwartz D.C."/>
            <person name="Wang Y."/>
            <person name="Chen S."/>
        </authorList>
    </citation>
    <scope>NUCLEOTIDE SEQUENCE [LARGE SCALE GENOMIC DNA]</scope>
    <source>
        <strain evidence="5 6">ZZ0214-1</strain>
    </source>
</reference>
<evidence type="ECO:0000256" key="4">
    <source>
        <dbReference type="SAM" id="MobiDB-lite"/>
    </source>
</evidence>
<dbReference type="GO" id="GO:0016887">
    <property type="term" value="F:ATP hydrolysis activity"/>
    <property type="evidence" value="ECO:0007669"/>
    <property type="project" value="InterPro"/>
</dbReference>
<accession>A0A2G8SQ87</accession>
<proteinExistence type="inferred from homology"/>
<dbReference type="EMBL" id="AYKW01000002">
    <property type="protein sequence ID" value="PIL35939.1"/>
    <property type="molecule type" value="Genomic_DNA"/>
</dbReference>
<dbReference type="NCBIfam" id="NF040713">
    <property type="entry name" value="ZapE"/>
    <property type="match status" value="1"/>
</dbReference>
<dbReference type="GO" id="GO:0005524">
    <property type="term" value="F:ATP binding"/>
    <property type="evidence" value="ECO:0007669"/>
    <property type="project" value="UniProtKB-KW"/>
</dbReference>
<feature type="region of interest" description="Disordered" evidence="4">
    <location>
        <begin position="587"/>
        <end position="669"/>
    </location>
</feature>
<feature type="compositionally biased region" description="Low complexity" evidence="4">
    <location>
        <begin position="638"/>
        <end position="655"/>
    </location>
</feature>
<name>A0A2G8SQ87_9APHY</name>
<evidence type="ECO:0000256" key="3">
    <source>
        <dbReference type="ARBA" id="ARBA00022840"/>
    </source>
</evidence>
<comment type="similarity">
    <text evidence="1">Belongs to the AFG1 ATPase family.</text>
</comment>